<evidence type="ECO:0000313" key="3">
    <source>
        <dbReference type="EMBL" id="CAA7395497.1"/>
    </source>
</evidence>
<accession>A0A7I8KCH8</accession>
<dbReference type="InterPro" id="IPR035892">
    <property type="entry name" value="C2_domain_sf"/>
</dbReference>
<name>A0A7I8KCH8_SPIIN</name>
<dbReference type="Pfam" id="PF00168">
    <property type="entry name" value="C2"/>
    <property type="match status" value="1"/>
</dbReference>
<protein>
    <recommendedName>
        <fullName evidence="2">C2 domain-containing protein</fullName>
    </recommendedName>
</protein>
<proteinExistence type="predicted"/>
<dbReference type="Proteomes" id="UP000663760">
    <property type="component" value="Chromosome 4"/>
</dbReference>
<dbReference type="Gene3D" id="2.60.40.150">
    <property type="entry name" value="C2 domain"/>
    <property type="match status" value="1"/>
</dbReference>
<dbReference type="InterPro" id="IPR000008">
    <property type="entry name" value="C2_dom"/>
</dbReference>
<feature type="region of interest" description="Disordered" evidence="1">
    <location>
        <begin position="367"/>
        <end position="398"/>
    </location>
</feature>
<dbReference type="OrthoDB" id="270970at2759"/>
<keyword evidence="4" id="KW-1185">Reference proteome</keyword>
<organism evidence="3 4">
    <name type="scientific">Spirodela intermedia</name>
    <name type="common">Intermediate duckweed</name>
    <dbReference type="NCBI Taxonomy" id="51605"/>
    <lineage>
        <taxon>Eukaryota</taxon>
        <taxon>Viridiplantae</taxon>
        <taxon>Streptophyta</taxon>
        <taxon>Embryophyta</taxon>
        <taxon>Tracheophyta</taxon>
        <taxon>Spermatophyta</taxon>
        <taxon>Magnoliopsida</taxon>
        <taxon>Liliopsida</taxon>
        <taxon>Araceae</taxon>
        <taxon>Lemnoideae</taxon>
        <taxon>Spirodela</taxon>
    </lineage>
</organism>
<feature type="domain" description="C2" evidence="2">
    <location>
        <begin position="32"/>
        <end position="155"/>
    </location>
</feature>
<feature type="region of interest" description="Disordered" evidence="1">
    <location>
        <begin position="22"/>
        <end position="43"/>
    </location>
</feature>
<dbReference type="PANTHER" id="PTHR31208:SF2">
    <property type="entry name" value="DOMAIN-CONTAINING PROTEIN, PUTATIVE, EXPRESSED-RELATED"/>
    <property type="match status" value="1"/>
</dbReference>
<dbReference type="PROSITE" id="PS50004">
    <property type="entry name" value="C2"/>
    <property type="match status" value="1"/>
</dbReference>
<dbReference type="CDD" id="cd00030">
    <property type="entry name" value="C2"/>
    <property type="match status" value="1"/>
</dbReference>
<feature type="compositionally biased region" description="Polar residues" evidence="1">
    <location>
        <begin position="285"/>
        <end position="300"/>
    </location>
</feature>
<dbReference type="SUPFAM" id="SSF49562">
    <property type="entry name" value="C2 domain (Calcium/lipid-binding domain, CaLB)"/>
    <property type="match status" value="1"/>
</dbReference>
<dbReference type="EMBL" id="LR746267">
    <property type="protein sequence ID" value="CAA7395497.1"/>
    <property type="molecule type" value="Genomic_DNA"/>
</dbReference>
<evidence type="ECO:0000313" key="4">
    <source>
        <dbReference type="Proteomes" id="UP000663760"/>
    </source>
</evidence>
<dbReference type="AlphaFoldDB" id="A0A7I8KCH8"/>
<evidence type="ECO:0000259" key="2">
    <source>
        <dbReference type="PROSITE" id="PS50004"/>
    </source>
</evidence>
<feature type="region of interest" description="Disordered" evidence="1">
    <location>
        <begin position="285"/>
        <end position="304"/>
    </location>
</feature>
<dbReference type="SMART" id="SM00239">
    <property type="entry name" value="C2"/>
    <property type="match status" value="1"/>
</dbReference>
<sequence length="410" mass="43261">MASYQPLSPSLRSSALVEKKKLGPEASPHLSHGGHPAGATASPPEKFAGSLEVHVYRARDIHNICIYHKQDVYAKVCLTSDPASSVSSKIINGGGQNPVFDDRLHLDVSCTADTSLKCEIWMLSRVKNYLEDQLLGFALVPLSEIVGSGALAGEFPLSSTDLFHSPAGFVQLSISFSGSSPKPIATPPPPLPAVIAESALPDSGDGDSIPCEYEKIEFPDLEIVDENKRMVSEIFGISCDKIESESSVTPDSDAGIRLMEIFLSESYASGGAAKTGDYPSCSTSINGSRSLSESSVTAGSPNREDKIAEVESSAGPPAAAAIAPPMIRIEIAPEPSVVQQEIVDMYMKSMQQFTESLANMKLPMDLDSNGRGGGGGKVGEEKANVAGAEEKSRAPKEAASRVFYGSGAFF</sequence>
<dbReference type="PANTHER" id="PTHR31208">
    <property type="entry name" value="EXPRESSED PROTEIN"/>
    <property type="match status" value="1"/>
</dbReference>
<evidence type="ECO:0000256" key="1">
    <source>
        <dbReference type="SAM" id="MobiDB-lite"/>
    </source>
</evidence>
<gene>
    <name evidence="3" type="ORF">SI8410_04006158</name>
</gene>
<reference evidence="3" key="1">
    <citation type="submission" date="2020-02" db="EMBL/GenBank/DDBJ databases">
        <authorList>
            <person name="Scholz U."/>
            <person name="Mascher M."/>
            <person name="Fiebig A."/>
        </authorList>
    </citation>
    <scope>NUCLEOTIDE SEQUENCE</scope>
</reference>
<feature type="compositionally biased region" description="Basic and acidic residues" evidence="1">
    <location>
        <begin position="378"/>
        <end position="398"/>
    </location>
</feature>